<dbReference type="PANTHER" id="PTHR46532">
    <property type="entry name" value="MALE FERTILITY FACTOR KL5"/>
    <property type="match status" value="1"/>
</dbReference>
<organism evidence="4">
    <name type="scientific">Amphimedon queenslandica</name>
    <name type="common">Sponge</name>
    <dbReference type="NCBI Taxonomy" id="400682"/>
    <lineage>
        <taxon>Eukaryota</taxon>
        <taxon>Metazoa</taxon>
        <taxon>Porifera</taxon>
        <taxon>Demospongiae</taxon>
        <taxon>Heteroscleromorpha</taxon>
        <taxon>Haplosclerida</taxon>
        <taxon>Niphatidae</taxon>
        <taxon>Amphimedon</taxon>
    </lineage>
</organism>
<evidence type="ECO:0000259" key="2">
    <source>
        <dbReference type="Pfam" id="PF08385"/>
    </source>
</evidence>
<dbReference type="AlphaFoldDB" id="A0A1X7SUE6"/>
<dbReference type="GO" id="GO:0007018">
    <property type="term" value="P:microtubule-based movement"/>
    <property type="evidence" value="ECO:0007669"/>
    <property type="project" value="InterPro"/>
</dbReference>
<dbReference type="PANTHER" id="PTHR46532:SF4">
    <property type="entry name" value="AAA+ ATPASE DOMAIN-CONTAINING PROTEIN"/>
    <property type="match status" value="1"/>
</dbReference>
<dbReference type="OrthoDB" id="10041521at2759"/>
<protein>
    <recommendedName>
        <fullName evidence="5">Dynein heavy chain tail domain-containing protein</fullName>
    </recommendedName>
</protein>
<evidence type="ECO:0000256" key="1">
    <source>
        <dbReference type="ARBA" id="ARBA00008887"/>
    </source>
</evidence>
<feature type="domain" description="Dynein heavy chain tail" evidence="2">
    <location>
        <begin position="7"/>
        <end position="45"/>
    </location>
</feature>
<evidence type="ECO:0008006" key="5">
    <source>
        <dbReference type="Google" id="ProtNLM"/>
    </source>
</evidence>
<dbReference type="STRING" id="400682.A0A1X7SUE6"/>
<dbReference type="Pfam" id="PF08385">
    <property type="entry name" value="DHC_N1"/>
    <property type="match status" value="1"/>
</dbReference>
<dbReference type="GO" id="GO:0045505">
    <property type="term" value="F:dynein intermediate chain binding"/>
    <property type="evidence" value="ECO:0007669"/>
    <property type="project" value="InterPro"/>
</dbReference>
<dbReference type="Pfam" id="PF18199">
    <property type="entry name" value="Dynein_C"/>
    <property type="match status" value="1"/>
</dbReference>
<dbReference type="InParanoid" id="A0A1X7SUE6"/>
<feature type="domain" description="Dynein heavy chain C-terminal" evidence="3">
    <location>
        <begin position="47"/>
        <end position="114"/>
    </location>
</feature>
<sequence>MIVMRLTWKELELQITDFTNEAKDNVKFIYTLEKYCEPLYKCNPVHARLQKMSAIAPMNIFLRQEIGRMQRVITIVRNTLQDLQLAIDGTIVMSETLRNTLDNMYDARIPTAWRK</sequence>
<dbReference type="eggNOG" id="KOG3595">
    <property type="taxonomic scope" value="Eukaryota"/>
</dbReference>
<dbReference type="GO" id="GO:0005858">
    <property type="term" value="C:axonemal dynein complex"/>
    <property type="evidence" value="ECO:0007669"/>
    <property type="project" value="TreeGrafter"/>
</dbReference>
<dbReference type="GO" id="GO:0051959">
    <property type="term" value="F:dynein light intermediate chain binding"/>
    <property type="evidence" value="ECO:0007669"/>
    <property type="project" value="InterPro"/>
</dbReference>
<comment type="similarity">
    <text evidence="1">Belongs to the dynein heavy chain family.</text>
</comment>
<accession>A0A1X7SUE6</accession>
<reference evidence="4" key="1">
    <citation type="submission" date="2017-05" db="UniProtKB">
        <authorList>
            <consortium name="EnsemblMetazoa"/>
        </authorList>
    </citation>
    <scope>IDENTIFICATION</scope>
</reference>
<dbReference type="InterPro" id="IPR013594">
    <property type="entry name" value="Dynein_heavy_tail"/>
</dbReference>
<proteinExistence type="inferred from homology"/>
<name>A0A1X7SUE6_AMPQE</name>
<dbReference type="InterPro" id="IPR041228">
    <property type="entry name" value="Dynein_C"/>
</dbReference>
<dbReference type="Gene3D" id="1.20.1270.280">
    <property type="match status" value="1"/>
</dbReference>
<dbReference type="InterPro" id="IPR026983">
    <property type="entry name" value="DHC"/>
</dbReference>
<dbReference type="EnsemblMetazoa" id="Aqu2.1.05703_001">
    <property type="protein sequence ID" value="Aqu2.1.05703_001"/>
    <property type="gene ID" value="Aqu2.1.05703"/>
</dbReference>
<evidence type="ECO:0000259" key="3">
    <source>
        <dbReference type="Pfam" id="PF18199"/>
    </source>
</evidence>
<evidence type="ECO:0000313" key="4">
    <source>
        <dbReference type="EnsemblMetazoa" id="Aqu2.1.05703_001"/>
    </source>
</evidence>